<gene>
    <name evidence="1" type="ORF">GGQ61_003208</name>
</gene>
<sequence length="72" mass="7972">MITSTIERAFQIARSGQVRDIATLKLRLEADGCRAVEALLAPRSLRRHLEAICVAAFKPPQAAPPADNRKYK</sequence>
<dbReference type="Proteomes" id="UP000530564">
    <property type="component" value="Unassembled WGS sequence"/>
</dbReference>
<reference evidence="1 2" key="1">
    <citation type="submission" date="2020-08" db="EMBL/GenBank/DDBJ databases">
        <title>Genomic Encyclopedia of Type Strains, Phase IV (KMG-IV): sequencing the most valuable type-strain genomes for metagenomic binning, comparative biology and taxonomic classification.</title>
        <authorList>
            <person name="Goeker M."/>
        </authorList>
    </citation>
    <scope>NUCLEOTIDE SEQUENCE [LARGE SCALE GENOMIC DNA]</scope>
    <source>
        <strain evidence="1 2">DSM 21793</strain>
    </source>
</reference>
<dbReference type="RefSeq" id="WP_183774757.1">
    <property type="nucleotide sequence ID" value="NZ_JACIDK010000004.1"/>
</dbReference>
<organism evidence="1 2">
    <name type="scientific">Phenylobacterium haematophilum</name>
    <dbReference type="NCBI Taxonomy" id="98513"/>
    <lineage>
        <taxon>Bacteria</taxon>
        <taxon>Pseudomonadati</taxon>
        <taxon>Pseudomonadota</taxon>
        <taxon>Alphaproteobacteria</taxon>
        <taxon>Caulobacterales</taxon>
        <taxon>Caulobacteraceae</taxon>
        <taxon>Phenylobacterium</taxon>
    </lineage>
</organism>
<evidence type="ECO:0000313" key="2">
    <source>
        <dbReference type="Proteomes" id="UP000530564"/>
    </source>
</evidence>
<dbReference type="AlphaFoldDB" id="A0A840A0R1"/>
<comment type="caution">
    <text evidence="1">The sequence shown here is derived from an EMBL/GenBank/DDBJ whole genome shotgun (WGS) entry which is preliminary data.</text>
</comment>
<name>A0A840A0R1_9CAUL</name>
<dbReference type="EMBL" id="JACIDK010000004">
    <property type="protein sequence ID" value="MBB3892475.1"/>
    <property type="molecule type" value="Genomic_DNA"/>
</dbReference>
<proteinExistence type="predicted"/>
<evidence type="ECO:0000313" key="1">
    <source>
        <dbReference type="EMBL" id="MBB3892475.1"/>
    </source>
</evidence>
<accession>A0A840A0R1</accession>
<protein>
    <submittedName>
        <fullName evidence="1">Uncharacterized protein</fullName>
    </submittedName>
</protein>
<keyword evidence="2" id="KW-1185">Reference proteome</keyword>